<evidence type="ECO:0000313" key="2">
    <source>
        <dbReference type="EMBL" id="ADB57503.1"/>
    </source>
</evidence>
<sequence length="277" mass="30822">MQIAVVSGKGGTGKTTVTSVFATLCKGVIADCDVDAPNLHILLKPRILEEIPFKGMKKARIIQDKCERCGLCMDLCRFDAIYVENDSYKVDIVRCEGCAFCFRACPNKAIEMVSEERGKIFVSETEYGPFVHALLEPGEENSGLLVHEVKAKAEKVAEEKGLDLILVDGAPGIGCPVIASLSKVDKAVVVTEPTLSGLNDMERVLKLIRHFRIEPYIIINKFNLNLDVSNKIERFCKSEKIPIVAKVPFYEDIPKAIANLQIPIKDEIVEAWENIWR</sequence>
<dbReference type="PANTHER" id="PTHR43534:SF1">
    <property type="entry name" value="4FE-4S CLUSTER CONTAINING PARA FAMILY ATPASE PROTEIN"/>
    <property type="match status" value="1"/>
</dbReference>
<dbReference type="Proteomes" id="UP000001901">
    <property type="component" value="Chromosome"/>
</dbReference>
<dbReference type="eggNOG" id="arCOG04073">
    <property type="taxonomic scope" value="Archaea"/>
</dbReference>
<feature type="domain" description="4Fe-4S ferredoxin-type" evidence="1">
    <location>
        <begin position="57"/>
        <end position="85"/>
    </location>
</feature>
<dbReference type="Pfam" id="PF01656">
    <property type="entry name" value="CbiA"/>
    <property type="match status" value="1"/>
</dbReference>
<dbReference type="AlphaFoldDB" id="D2RGS8"/>
<dbReference type="KEGG" id="apo:Arcpr_0435"/>
<name>D2RGS8_ARCPA</name>
<accession>D2RGS8</accession>
<feature type="domain" description="4Fe-4S ferredoxin-type" evidence="1">
    <location>
        <begin position="86"/>
        <end position="115"/>
    </location>
</feature>
<protein>
    <submittedName>
        <fullName evidence="2">Cobyrinic acid ac-diamide synthase</fullName>
    </submittedName>
</protein>
<dbReference type="PaxDb" id="572546-Arcpr_0435"/>
<dbReference type="STRING" id="572546.Arcpr_0435"/>
<reference evidence="2 3" key="1">
    <citation type="journal article" date="2010" name="Stand. Genomic Sci.">
        <title>Complete genome sequence of Archaeoglobus profundus type strain (AV18).</title>
        <authorList>
            <person name="von Jan M."/>
            <person name="Lapidus A."/>
            <person name="Del Rio T.G."/>
            <person name="Copeland A."/>
            <person name="Tice H."/>
            <person name="Cheng J.F."/>
            <person name="Lucas S."/>
            <person name="Chen F."/>
            <person name="Nolan M."/>
            <person name="Goodwin L."/>
            <person name="Han C."/>
            <person name="Pitluck S."/>
            <person name="Liolios K."/>
            <person name="Ivanova N."/>
            <person name="Mavromatis K."/>
            <person name="Ovchinnikova G."/>
            <person name="Chertkov O."/>
            <person name="Pati A."/>
            <person name="Chen A."/>
            <person name="Palaniappan K."/>
            <person name="Land M."/>
            <person name="Hauser L."/>
            <person name="Chang Y.J."/>
            <person name="Jeffries C.D."/>
            <person name="Saunders E."/>
            <person name="Brettin T."/>
            <person name="Detter J.C."/>
            <person name="Chain P."/>
            <person name="Eichinger K."/>
            <person name="Huber H."/>
            <person name="Spring S."/>
            <person name="Rohde M."/>
            <person name="Goker M."/>
            <person name="Wirth R."/>
            <person name="Woyke T."/>
            <person name="Bristow J."/>
            <person name="Eisen J.A."/>
            <person name="Markowitz V."/>
            <person name="Hugenholtz P."/>
            <person name="Kyrpides N.C."/>
            <person name="Klenk H.P."/>
        </authorList>
    </citation>
    <scope>NUCLEOTIDE SEQUENCE [LARGE SCALE GENOMIC DNA]</scope>
    <source>
        <strain evidence="3">DSM 5631 / JCM 9629 / NBRC 100127 / Av18</strain>
    </source>
</reference>
<evidence type="ECO:0000259" key="1">
    <source>
        <dbReference type="PROSITE" id="PS51379"/>
    </source>
</evidence>
<gene>
    <name evidence="2" type="ordered locus">Arcpr_0435</name>
</gene>
<dbReference type="RefSeq" id="WP_012939839.1">
    <property type="nucleotide sequence ID" value="NC_013741.1"/>
</dbReference>
<dbReference type="Gene3D" id="3.40.50.300">
    <property type="entry name" value="P-loop containing nucleotide triphosphate hydrolases"/>
    <property type="match status" value="1"/>
</dbReference>
<dbReference type="OrthoDB" id="65817at2157"/>
<keyword evidence="3" id="KW-1185">Reference proteome</keyword>
<dbReference type="InterPro" id="IPR017896">
    <property type="entry name" value="4Fe4S_Fe-S-bd"/>
</dbReference>
<dbReference type="EMBL" id="CP001857">
    <property type="protein sequence ID" value="ADB57503.1"/>
    <property type="molecule type" value="Genomic_DNA"/>
</dbReference>
<dbReference type="SUPFAM" id="SSF52540">
    <property type="entry name" value="P-loop containing nucleoside triphosphate hydrolases"/>
    <property type="match status" value="1"/>
</dbReference>
<dbReference type="Gene3D" id="3.30.70.20">
    <property type="match status" value="1"/>
</dbReference>
<dbReference type="CDD" id="cd03110">
    <property type="entry name" value="SIMIBI_bact_arch"/>
    <property type="match status" value="1"/>
</dbReference>
<dbReference type="Pfam" id="PF00037">
    <property type="entry name" value="Fer4"/>
    <property type="match status" value="1"/>
</dbReference>
<dbReference type="PROSITE" id="PS00198">
    <property type="entry name" value="4FE4S_FER_1"/>
    <property type="match status" value="1"/>
</dbReference>
<dbReference type="GO" id="GO:0016491">
    <property type="term" value="F:oxidoreductase activity"/>
    <property type="evidence" value="ECO:0007669"/>
    <property type="project" value="UniProtKB-ARBA"/>
</dbReference>
<evidence type="ECO:0000313" key="3">
    <source>
        <dbReference type="Proteomes" id="UP000001901"/>
    </source>
</evidence>
<dbReference type="HOGENOM" id="CLU_067767_1_0_2"/>
<dbReference type="InterPro" id="IPR027417">
    <property type="entry name" value="P-loop_NTPase"/>
</dbReference>
<proteinExistence type="predicted"/>
<dbReference type="InterPro" id="IPR002586">
    <property type="entry name" value="CobQ/CobB/MinD/ParA_Nub-bd_dom"/>
</dbReference>
<dbReference type="InterPro" id="IPR017900">
    <property type="entry name" value="4Fe4S_Fe_S_CS"/>
</dbReference>
<dbReference type="GeneID" id="8739093"/>
<dbReference type="PANTHER" id="PTHR43534">
    <property type="entry name" value="MIND SUPERFAMILY P-LOOP ATPASE CONTAINING AN INSERTED FERREDOXIN DOMAIN"/>
    <property type="match status" value="1"/>
</dbReference>
<organism evidence="2 3">
    <name type="scientific">Archaeoglobus profundus (strain DSM 5631 / JCM 9629 / NBRC 100127 / Av18)</name>
    <dbReference type="NCBI Taxonomy" id="572546"/>
    <lineage>
        <taxon>Archaea</taxon>
        <taxon>Methanobacteriati</taxon>
        <taxon>Methanobacteriota</taxon>
        <taxon>Archaeoglobi</taxon>
        <taxon>Archaeoglobales</taxon>
        <taxon>Archaeoglobaceae</taxon>
        <taxon>Archaeoglobus</taxon>
    </lineage>
</organism>
<dbReference type="PROSITE" id="PS51379">
    <property type="entry name" value="4FE4S_FER_2"/>
    <property type="match status" value="2"/>
</dbReference>